<evidence type="ECO:0000256" key="1">
    <source>
        <dbReference type="ARBA" id="ARBA00022741"/>
    </source>
</evidence>
<dbReference type="AlphaFoldDB" id="F0TBK6"/>
<dbReference type="EC" id="3.6.3.25" evidence="4"/>
<keyword evidence="1" id="KW-0547">Nucleotide-binding</keyword>
<dbReference type="PANTHER" id="PTHR43038:SF3">
    <property type="entry name" value="ABC TRANSPORTER G FAMILY MEMBER 20 ISOFORM X1"/>
    <property type="match status" value="1"/>
</dbReference>
<dbReference type="PANTHER" id="PTHR43038">
    <property type="entry name" value="ATP-BINDING CASSETTE, SUB-FAMILY H, MEMBER 1"/>
    <property type="match status" value="1"/>
</dbReference>
<gene>
    <name evidence="4" type="ordered locus">Metbo_2056</name>
</gene>
<proteinExistence type="predicted"/>
<accession>F0TBK6</accession>
<dbReference type="HOGENOM" id="CLU_000604_1_2_2"/>
<sequence precursor="true">MESDEYVIQTSSLTKKFGDFTAINDLNLKIKKGEIYGLLGPNGAGKTTAIRLLCGLINYGSGEAYVLGTKVPNHSIAHQIGYMPQETALYKGLSVQQNMEFFGEIYGLDKQRISERIDSLLEFIDLQNWRNELVENLSGGMKHRVSLVCALIHEPKLLFLDEPTVGVDPELRVSFWKYFNDLKNNGVSILITTHYMDEARHCDRIGFMKSGTLIAEDEPSQLLKITGKTSLEDAFLVFSREVQK</sequence>
<dbReference type="eggNOG" id="arCOG00194">
    <property type="taxonomic scope" value="Archaea"/>
</dbReference>
<dbReference type="SMART" id="SM00382">
    <property type="entry name" value="AAA"/>
    <property type="match status" value="1"/>
</dbReference>
<dbReference type="GO" id="GO:0005524">
    <property type="term" value="F:ATP binding"/>
    <property type="evidence" value="ECO:0007669"/>
    <property type="project" value="UniProtKB-KW"/>
</dbReference>
<keyword evidence="5" id="KW-1185">Reference proteome</keyword>
<evidence type="ECO:0000259" key="3">
    <source>
        <dbReference type="PROSITE" id="PS50893"/>
    </source>
</evidence>
<dbReference type="Proteomes" id="UP000007490">
    <property type="component" value="Chromosome"/>
</dbReference>
<dbReference type="InterPro" id="IPR003593">
    <property type="entry name" value="AAA+_ATPase"/>
</dbReference>
<keyword evidence="4" id="KW-0378">Hydrolase</keyword>
<dbReference type="OrthoDB" id="31298at2157"/>
<evidence type="ECO:0000313" key="4">
    <source>
        <dbReference type="EMBL" id="ADZ10275.1"/>
    </source>
</evidence>
<dbReference type="STRING" id="877455.Metbo_2056"/>
<dbReference type="SUPFAM" id="SSF52540">
    <property type="entry name" value="P-loop containing nucleoside triphosphate hydrolases"/>
    <property type="match status" value="1"/>
</dbReference>
<reference evidence="5" key="1">
    <citation type="submission" date="2011-02" db="EMBL/GenBank/DDBJ databases">
        <title>Complete sequence of Methanobacterium sp. AL-21.</title>
        <authorList>
            <consortium name="US DOE Joint Genome Institute"/>
            <person name="Lucas S."/>
            <person name="Copeland A."/>
            <person name="Lapidus A."/>
            <person name="Cheng J.-F."/>
            <person name="Goodwin L."/>
            <person name="Pitluck S."/>
            <person name="Chertkov O."/>
            <person name="Detter J.C."/>
            <person name="Han C."/>
            <person name="Tapia R."/>
            <person name="Land M."/>
            <person name="Hauser L."/>
            <person name="Kyrpides N."/>
            <person name="Ivanova N."/>
            <person name="Mikhailova N."/>
            <person name="Pagani I."/>
            <person name="Cadillo-Quiroz H."/>
            <person name="Imachi H."/>
            <person name="Zinder S."/>
            <person name="Liu W."/>
            <person name="Woyke T."/>
        </authorList>
    </citation>
    <scope>NUCLEOTIDE SEQUENCE [LARGE SCALE GENOMIC DNA]</scope>
    <source>
        <strain evidence="5">AL-21</strain>
    </source>
</reference>
<keyword evidence="2" id="KW-0067">ATP-binding</keyword>
<dbReference type="InterPro" id="IPR027417">
    <property type="entry name" value="P-loop_NTPase"/>
</dbReference>
<dbReference type="RefSeq" id="WP_013645626.1">
    <property type="nucleotide sequence ID" value="NC_015216.1"/>
</dbReference>
<name>F0TBK6_METLA</name>
<evidence type="ECO:0000313" key="5">
    <source>
        <dbReference type="Proteomes" id="UP000007490"/>
    </source>
</evidence>
<dbReference type="Pfam" id="PF00005">
    <property type="entry name" value="ABC_tran"/>
    <property type="match status" value="1"/>
</dbReference>
<dbReference type="GeneID" id="10278518"/>
<dbReference type="KEGG" id="mel:Metbo_2056"/>
<organism evidence="4 5">
    <name type="scientific">Methanobacterium lacus (strain AL-21)</name>
    <dbReference type="NCBI Taxonomy" id="877455"/>
    <lineage>
        <taxon>Archaea</taxon>
        <taxon>Methanobacteriati</taxon>
        <taxon>Methanobacteriota</taxon>
        <taxon>Methanomada group</taxon>
        <taxon>Methanobacteria</taxon>
        <taxon>Methanobacteriales</taxon>
        <taxon>Methanobacteriaceae</taxon>
        <taxon>Methanobacterium</taxon>
    </lineage>
</organism>
<protein>
    <submittedName>
        <fullName evidence="4">Sulfate-transporting ATPase</fullName>
        <ecNumber evidence="4">3.6.3.25</ecNumber>
    </submittedName>
</protein>
<feature type="domain" description="ABC transporter" evidence="3">
    <location>
        <begin position="8"/>
        <end position="235"/>
    </location>
</feature>
<reference evidence="4 5" key="2">
    <citation type="journal article" date="2014" name="Int. J. Syst. Evol. Microbiol.">
        <title>Methanobacterium paludis sp. nov. and a novel strain of Methanobacterium lacus isolated from northern peatlands.</title>
        <authorList>
            <person name="Cadillo-Quiroz H."/>
            <person name="Brauer S.L."/>
            <person name="Goodson N."/>
            <person name="Yavitt J.B."/>
            <person name="Zinder S.H."/>
        </authorList>
    </citation>
    <scope>NUCLEOTIDE SEQUENCE [LARGE SCALE GENOMIC DNA]</scope>
    <source>
        <strain evidence="4 5">AL-21</strain>
    </source>
</reference>
<dbReference type="PROSITE" id="PS50893">
    <property type="entry name" value="ABC_TRANSPORTER_2"/>
    <property type="match status" value="1"/>
</dbReference>
<dbReference type="InterPro" id="IPR003439">
    <property type="entry name" value="ABC_transporter-like_ATP-bd"/>
</dbReference>
<dbReference type="EMBL" id="CP002551">
    <property type="protein sequence ID" value="ADZ10275.1"/>
    <property type="molecule type" value="Genomic_DNA"/>
</dbReference>
<dbReference type="Gene3D" id="3.40.50.300">
    <property type="entry name" value="P-loop containing nucleotide triphosphate hydrolases"/>
    <property type="match status" value="1"/>
</dbReference>
<dbReference type="GO" id="GO:0016887">
    <property type="term" value="F:ATP hydrolysis activity"/>
    <property type="evidence" value="ECO:0007669"/>
    <property type="project" value="InterPro"/>
</dbReference>
<evidence type="ECO:0000256" key="2">
    <source>
        <dbReference type="ARBA" id="ARBA00022840"/>
    </source>
</evidence>